<dbReference type="Proteomes" id="UP000244803">
    <property type="component" value="Chromosome 1"/>
</dbReference>
<feature type="transmembrane region" description="Helical" evidence="2">
    <location>
        <begin position="7"/>
        <end position="28"/>
    </location>
</feature>
<name>A0A976M514_THEOR</name>
<organism evidence="3 4">
    <name type="scientific">Theileria orientalis</name>
    <dbReference type="NCBI Taxonomy" id="68886"/>
    <lineage>
        <taxon>Eukaryota</taxon>
        <taxon>Sar</taxon>
        <taxon>Alveolata</taxon>
        <taxon>Apicomplexa</taxon>
        <taxon>Aconoidasida</taxon>
        <taxon>Piroplasmida</taxon>
        <taxon>Theileriidae</taxon>
        <taxon>Theileria</taxon>
    </lineage>
</organism>
<evidence type="ECO:0000313" key="3">
    <source>
        <dbReference type="EMBL" id="UKJ88537.2"/>
    </source>
</evidence>
<evidence type="ECO:0000256" key="2">
    <source>
        <dbReference type="SAM" id="Phobius"/>
    </source>
</evidence>
<protein>
    <submittedName>
        <fullName evidence="3">Uncharacterized protein</fullName>
    </submittedName>
</protein>
<accession>A0A976M514</accession>
<feature type="region of interest" description="Disordered" evidence="1">
    <location>
        <begin position="365"/>
        <end position="396"/>
    </location>
</feature>
<feature type="region of interest" description="Disordered" evidence="1">
    <location>
        <begin position="249"/>
        <end position="283"/>
    </location>
</feature>
<keyword evidence="2" id="KW-0812">Transmembrane</keyword>
<evidence type="ECO:0000313" key="4">
    <source>
        <dbReference type="Proteomes" id="UP000244803"/>
    </source>
</evidence>
<feature type="compositionally biased region" description="Pro residues" evidence="1">
    <location>
        <begin position="1361"/>
        <end position="1371"/>
    </location>
</feature>
<gene>
    <name evidence="3" type="ORF">MACJ_000981</name>
</gene>
<keyword evidence="2" id="KW-0472">Membrane</keyword>
<proteinExistence type="predicted"/>
<feature type="compositionally biased region" description="Polar residues" evidence="1">
    <location>
        <begin position="1416"/>
        <end position="1441"/>
    </location>
</feature>
<dbReference type="OrthoDB" id="10594899at2759"/>
<feature type="compositionally biased region" description="Pro residues" evidence="1">
    <location>
        <begin position="1449"/>
        <end position="1462"/>
    </location>
</feature>
<dbReference type="EMBL" id="CP056065">
    <property type="protein sequence ID" value="UKJ88537.2"/>
    <property type="molecule type" value="Genomic_DNA"/>
</dbReference>
<feature type="region of interest" description="Disordered" evidence="1">
    <location>
        <begin position="1270"/>
        <end position="1462"/>
    </location>
</feature>
<evidence type="ECO:0000256" key="1">
    <source>
        <dbReference type="SAM" id="MobiDB-lite"/>
    </source>
</evidence>
<feature type="region of interest" description="Disordered" evidence="1">
    <location>
        <begin position="307"/>
        <end position="338"/>
    </location>
</feature>
<sequence>MRNAWIIASVVVAVAVILAIGLSVGFLYKNRKVKSDTVTNEIIWSFHLENDSDLKINGNLDDVINVYILKKEGYSVGGNNASVNSFTHDFPTTKLTGWTHSYQIPLRIRKFIVGSNEVGFLKITPISGFAVFNNQDLGDFVTIWHDDDFHHYSKSGELISVGAFPFANGDKSIHPKGLKIPTRISEDANLDFNGVVEIPSGHDDKSNIEVTEEPEPKGVTVDTKNEFDTDIQLNELVEEPIEPEIASVSFNPLHGLPSGHDDKSNIEVTEGPEPEGVTVDTKNEFDTDIQLNELVEEPIEPEIASVSFNPLHGLPSGHDDKSNIEVTEGPEPEGVTVDTKNEFDTDIQLNELVEEPIEPEIASVSFNPLHGLPSGHDDKSNIEVTEGPEPEGVTVDTKNEFDTDIQLNELVEEPIEPEIASVSFNPLHGFPSGWHDRDVVEEPKPLLNGLYPDLLTTGWARDDLDIDPEPEPLLNGLYPDLLTTGWARDDLDIDPEPEPLLNGLYPDTLRTGWALDDLDKSKKRKTVYTDFDPSIGFPSGWHDRDIVEKPIEPGIESVSFNPVHGFPSGWHDRDIVEKPIEPGIESVSFNPVHGFPSGWHDRDIVEKQIEQDIESGDDEMIIKKRRIDDVFKKYICTLTNERSFRPQIRYLLSNFQLEVDDISEFELFVGEYDEPLLIRMKNSSGWNTYVHSGDNKWEAPYVPYLDINVLDKYYLSLRDDITTIDFSKTSGNYKFGKYRIEVTEPEKNDIYKHQGFKTYIHTIYHDTDYSIDFASVKVHRFKYDNIALKGFIRYHRIGKLYVYFWEHELTKPIYIRACADHGFANYFGYPNYVMQTDVYMFPYYLKVTNFEVNDALVINLARHEKYDFEGGVSPHLTRHQITVTLHDNSPIEPFRSYVHTLTVGGVNKPFSILRFLNEVDLNVDPTKVSSVEAYYHNKHLKKPLMFILNGSSKQTFYKLENDSYVKMDNLFSNLEITLKYLAYHNYNYVSIDVSKSSTYHYTGAAIISSLPDSNMLVSVVKEELNEFSKLTHSIKVQNKQSKFKLMALNGVDISFDDPELTSVDCYFFNEQMVTPLAFVLRGTNDLVYVNRKDQYVRKTIGNLDQSLDTLRRLVQYNLGIVYLRLDLKSNYYNNQDDGFNIEVSRGDKTHDGYTHYVHKFPSHKDARFLNGNDYFNPKVEPGEYEKADVFFESNKFPSIVSLTDTKGECYHFIFQNGAYKKAKAESVDKKLSSDSQTEPQEEPQSETHTPLLKPSIKPIQEQEQTHTPLLKPSLSTTPQVSPPPVPESPASQLITPSQTETHTPLLKPSVKPIQEHSPKLDQTPPPLPKGPPSIATSQPEPQPEPQTKLIRPSLAQLAKPPETPPPLPKGPPSIAVSQPEPQPEPQTKLIKLSLGQSQTETQPETQTQTKLIKPLATSQPEPQTQTKLIRPLSTSQTQSQPEAEKQSQTPPPLPKLPPSLSQ</sequence>
<feature type="compositionally biased region" description="Low complexity" evidence="1">
    <location>
        <begin position="1396"/>
        <end position="1409"/>
    </location>
</feature>
<feature type="region of interest" description="Disordered" evidence="1">
    <location>
        <begin position="1229"/>
        <end position="1251"/>
    </location>
</feature>
<reference evidence="3" key="1">
    <citation type="submission" date="2022-07" db="EMBL/GenBank/DDBJ databases">
        <title>Evaluation of T. orientalis genome assembly methods using nanopore sequencing and analysis of variation between genomes.</title>
        <authorList>
            <person name="Yam J."/>
            <person name="Micallef M.L."/>
            <person name="Liu M."/>
            <person name="Djordjevic S.P."/>
            <person name="Bogema D.R."/>
            <person name="Jenkins C."/>
        </authorList>
    </citation>
    <scope>NUCLEOTIDE SEQUENCE</scope>
    <source>
        <strain evidence="3">Fish Creek</strain>
    </source>
</reference>
<keyword evidence="2" id="KW-1133">Transmembrane helix</keyword>